<dbReference type="HAMAP" id="MF_00909">
    <property type="entry name" value="FtsZ"/>
    <property type="match status" value="1"/>
</dbReference>
<dbReference type="GO" id="GO:0005737">
    <property type="term" value="C:cytoplasm"/>
    <property type="evidence" value="ECO:0007669"/>
    <property type="project" value="TreeGrafter"/>
</dbReference>
<keyword evidence="2" id="KW-1003">Cell membrane</keyword>
<dbReference type="InterPro" id="IPR020805">
    <property type="entry name" value="Cell_div_FtsZ_CS"/>
</dbReference>
<dbReference type="PRINTS" id="PR00423">
    <property type="entry name" value="CELLDVISFTSZ"/>
</dbReference>
<keyword evidence="4" id="KW-0547">Nucleotide-binding</keyword>
<dbReference type="Gene3D" id="3.30.1490.110">
    <property type="match status" value="1"/>
</dbReference>
<dbReference type="InterPro" id="IPR045061">
    <property type="entry name" value="FtsZ/CetZ"/>
</dbReference>
<dbReference type="SUPFAM" id="SSF53067">
    <property type="entry name" value="Actin-like ATPase domain"/>
    <property type="match status" value="2"/>
</dbReference>
<keyword evidence="6" id="KW-0472">Membrane</keyword>
<comment type="similarity">
    <text evidence="1">Belongs to the FtsZ family.</text>
</comment>
<dbReference type="InterPro" id="IPR037103">
    <property type="entry name" value="Tubulin/FtsZ-like_C"/>
</dbReference>
<dbReference type="InterPro" id="IPR000158">
    <property type="entry name" value="Cell_div_FtsZ"/>
</dbReference>
<evidence type="ECO:0000256" key="5">
    <source>
        <dbReference type="ARBA" id="ARBA00023134"/>
    </source>
</evidence>
<keyword evidence="5" id="KW-0342">GTP-binding</keyword>
<dbReference type="OrthoDB" id="6381022at2759"/>
<protein>
    <submittedName>
        <fullName evidence="8">Uncharacterized protein</fullName>
    </submittedName>
</protein>
<dbReference type="InterPro" id="IPR008280">
    <property type="entry name" value="Tub_FtsZ_C"/>
</dbReference>
<dbReference type="PANTHER" id="PTHR30314">
    <property type="entry name" value="CELL DIVISION PROTEIN FTSZ-RELATED"/>
    <property type="match status" value="1"/>
</dbReference>
<evidence type="ECO:0000256" key="6">
    <source>
        <dbReference type="ARBA" id="ARBA00023136"/>
    </source>
</evidence>
<dbReference type="InterPro" id="IPR003494">
    <property type="entry name" value="SHS2_FtsA"/>
</dbReference>
<gene>
    <name evidence="8" type="ORF">CTOB1V02_LOCUS12168</name>
</gene>
<dbReference type="InterPro" id="IPR043129">
    <property type="entry name" value="ATPase_NBD"/>
</dbReference>
<evidence type="ECO:0000256" key="1">
    <source>
        <dbReference type="ARBA" id="ARBA00009690"/>
    </source>
</evidence>
<sequence length="701" mass="76387">MQPGEEIIHVLPQEFKVDSQPEIIHPIGMYGSRLEANFHVVVGQIASIKNIARCVKSAGLNLTGITLEPIASSNATLSTEEKEAGVALIDIGGGTTDVAIFKDGIIRHTSVIPFGGNIVTEDIKTGCSIIERQAEVLKVKYGSAWPGANKDNEVVTIPGLRGREPKEISLKKLSEIIHARILEILDQTFTELENYGCHEQKKKLIAGVVMTGGGSKLKHIRQLAEYVTGMDVRIGFSNEHFAHSQDDELANPEYATAVGLLMKGLEQIEEREEMEEEMMTPNETQPSAQRKGIDGVDFVICNTDAQALNNSPVPNRIQLGVSVTEGLGAGANPDIGEQAALESLEEVKNLLTNNTKMVFITAGMGGGTGTGAAPIIAGIAKEMGILTVGIVTSPFYFEGKMRLEQAEAGIKRLRNNVDSLIVVNNDKLRELYGNLGYKAGFAKADEVLSTASKGIAEVITKHYSTNIDLRDARTVLANSGTAIMGSAISSGENKAMDAISKALDSPLLNDNKITGAKNVLLLIVSGETEITVDEIGIVNDYIQKEAGNRANVIMGIGEDLTLGESISVTVVATGFPVEDQKYTGLEEEKIVHRLDDDQALIKEFEVELDDRPVREVEPNEDGKIVHRLEEADFLEPEMPKKKNLNKQGHLFAEEEEMKLSTRPEMQVQPSMTKEIDLEEPISELEEERFDDETSFIFNINQ</sequence>
<dbReference type="GO" id="GO:0005525">
    <property type="term" value="F:GTP binding"/>
    <property type="evidence" value="ECO:0007669"/>
    <property type="project" value="UniProtKB-KW"/>
</dbReference>
<evidence type="ECO:0000313" key="8">
    <source>
        <dbReference type="EMBL" id="CAD7234352.1"/>
    </source>
</evidence>
<accession>A0A7R8WNS1</accession>
<evidence type="ECO:0000256" key="7">
    <source>
        <dbReference type="ARBA" id="ARBA00023306"/>
    </source>
</evidence>
<feature type="non-terminal residue" evidence="8">
    <location>
        <position position="701"/>
    </location>
</feature>
<dbReference type="SUPFAM" id="SSF52490">
    <property type="entry name" value="Tubulin nucleotide-binding domain-like"/>
    <property type="match status" value="1"/>
</dbReference>
<dbReference type="PROSITE" id="PS01134">
    <property type="entry name" value="FTSZ_1"/>
    <property type="match status" value="1"/>
</dbReference>
<dbReference type="GO" id="GO:0051301">
    <property type="term" value="P:cell division"/>
    <property type="evidence" value="ECO:0007669"/>
    <property type="project" value="UniProtKB-KW"/>
</dbReference>
<dbReference type="SUPFAM" id="SSF55307">
    <property type="entry name" value="Tubulin C-terminal domain-like"/>
    <property type="match status" value="1"/>
</dbReference>
<evidence type="ECO:0000256" key="4">
    <source>
        <dbReference type="ARBA" id="ARBA00022741"/>
    </source>
</evidence>
<dbReference type="PROSITE" id="PS01135">
    <property type="entry name" value="FTSZ_2"/>
    <property type="match status" value="1"/>
</dbReference>
<proteinExistence type="inferred from homology"/>
<dbReference type="NCBIfam" id="TIGR01174">
    <property type="entry name" value="ftsA"/>
    <property type="match status" value="1"/>
</dbReference>
<dbReference type="Pfam" id="PF00091">
    <property type="entry name" value="Tubulin"/>
    <property type="match status" value="1"/>
</dbReference>
<reference evidence="8" key="1">
    <citation type="submission" date="2020-11" db="EMBL/GenBank/DDBJ databases">
        <authorList>
            <person name="Tran Van P."/>
        </authorList>
    </citation>
    <scope>NUCLEOTIDE SEQUENCE</scope>
</reference>
<dbReference type="EMBL" id="OB668441">
    <property type="protein sequence ID" value="CAD7234352.1"/>
    <property type="molecule type" value="Genomic_DNA"/>
</dbReference>
<dbReference type="NCBIfam" id="TIGR00065">
    <property type="entry name" value="ftsZ"/>
    <property type="match status" value="1"/>
</dbReference>
<dbReference type="Pfam" id="PF02491">
    <property type="entry name" value="SHS2_FTSA"/>
    <property type="match status" value="1"/>
</dbReference>
<dbReference type="GO" id="GO:0003924">
    <property type="term" value="F:GTPase activity"/>
    <property type="evidence" value="ECO:0007669"/>
    <property type="project" value="InterPro"/>
</dbReference>
<evidence type="ECO:0000256" key="2">
    <source>
        <dbReference type="ARBA" id="ARBA00022475"/>
    </source>
</evidence>
<dbReference type="GO" id="GO:0032153">
    <property type="term" value="C:cell division site"/>
    <property type="evidence" value="ECO:0007669"/>
    <property type="project" value="TreeGrafter"/>
</dbReference>
<dbReference type="Pfam" id="PF14450">
    <property type="entry name" value="FtsA"/>
    <property type="match status" value="1"/>
</dbReference>
<keyword evidence="3" id="KW-0132">Cell division</keyword>
<dbReference type="AlphaFoldDB" id="A0A7R8WNS1"/>
<organism evidence="8">
    <name type="scientific">Cyprideis torosa</name>
    <dbReference type="NCBI Taxonomy" id="163714"/>
    <lineage>
        <taxon>Eukaryota</taxon>
        <taxon>Metazoa</taxon>
        <taxon>Ecdysozoa</taxon>
        <taxon>Arthropoda</taxon>
        <taxon>Crustacea</taxon>
        <taxon>Oligostraca</taxon>
        <taxon>Ostracoda</taxon>
        <taxon>Podocopa</taxon>
        <taxon>Podocopida</taxon>
        <taxon>Cytherocopina</taxon>
        <taxon>Cytheroidea</taxon>
        <taxon>Cytherideidae</taxon>
        <taxon>Cyprideis</taxon>
    </lineage>
</organism>
<dbReference type="CDD" id="cd24048">
    <property type="entry name" value="ASKHA_NBD_FtsA"/>
    <property type="match status" value="1"/>
</dbReference>
<dbReference type="SMART" id="SM00864">
    <property type="entry name" value="Tubulin"/>
    <property type="match status" value="1"/>
</dbReference>
<dbReference type="InterPro" id="IPR036525">
    <property type="entry name" value="Tubulin/FtsZ_GTPase_sf"/>
</dbReference>
<dbReference type="InterPro" id="IPR020823">
    <property type="entry name" value="Cell_div_FtsA"/>
</dbReference>
<dbReference type="Pfam" id="PF12327">
    <property type="entry name" value="FtsZ_C"/>
    <property type="match status" value="1"/>
</dbReference>
<dbReference type="Gene3D" id="3.40.50.1440">
    <property type="entry name" value="Tubulin/FtsZ, GTPase domain"/>
    <property type="match status" value="1"/>
</dbReference>
<dbReference type="SMART" id="SM00865">
    <property type="entry name" value="Tubulin_C"/>
    <property type="match status" value="1"/>
</dbReference>
<dbReference type="InterPro" id="IPR003008">
    <property type="entry name" value="Tubulin_FtsZ_GTPase"/>
</dbReference>
<dbReference type="Gene3D" id="3.30.1330.20">
    <property type="entry name" value="Tubulin/FtsZ, C-terminal domain"/>
    <property type="match status" value="1"/>
</dbReference>
<dbReference type="CDD" id="cd02201">
    <property type="entry name" value="FtsZ_type1"/>
    <property type="match status" value="1"/>
</dbReference>
<keyword evidence="7" id="KW-0131">Cell cycle</keyword>
<dbReference type="InterPro" id="IPR018316">
    <property type="entry name" value="Tubulin/FtsZ_2-layer-sand-dom"/>
</dbReference>
<dbReference type="PANTHER" id="PTHR30314:SF3">
    <property type="entry name" value="MITOCHONDRIAL DIVISION PROTEIN FSZA"/>
    <property type="match status" value="1"/>
</dbReference>
<evidence type="ECO:0000256" key="3">
    <source>
        <dbReference type="ARBA" id="ARBA00022618"/>
    </source>
</evidence>
<dbReference type="SMART" id="SM00842">
    <property type="entry name" value="FtsA"/>
    <property type="match status" value="1"/>
</dbReference>
<dbReference type="InterPro" id="IPR024757">
    <property type="entry name" value="FtsZ_C"/>
</dbReference>
<dbReference type="Gene3D" id="3.30.420.40">
    <property type="match status" value="1"/>
</dbReference>
<name>A0A7R8WNS1_9CRUS</name>